<reference evidence="1" key="1">
    <citation type="submission" date="2007-09" db="EMBL/GenBank/DDBJ databases">
        <title>Construction and Characterization of a cDNA Expression Library for the Panax quinquefolius Root Tissues.</title>
        <authorList>
            <person name="Lin L.Y."/>
            <person name="Wang Y."/>
            <person name="Bao Y.L."/>
            <person name="Meng X.Y."/>
            <person name="Wu Y."/>
            <person name="Yu C.L."/>
            <person name="Li Y.X."/>
        </authorList>
    </citation>
    <scope>NUCLEOTIDE SEQUENCE</scope>
</reference>
<name>A9LIX3_PANQU</name>
<organism evidence="1">
    <name type="scientific">Panax quinquefolius</name>
    <name type="common">American ginseng</name>
    <name type="synonym">Aralia quinquefolia</name>
    <dbReference type="NCBI Taxonomy" id="44588"/>
    <lineage>
        <taxon>Eukaryota</taxon>
        <taxon>Viridiplantae</taxon>
        <taxon>Streptophyta</taxon>
        <taxon>Embryophyta</taxon>
        <taxon>Tracheophyta</taxon>
        <taxon>Spermatophyta</taxon>
        <taxon>Magnoliopsida</taxon>
        <taxon>eudicotyledons</taxon>
        <taxon>Gunneridae</taxon>
        <taxon>Pentapetalae</taxon>
        <taxon>asterids</taxon>
        <taxon>campanulids</taxon>
        <taxon>Apiales</taxon>
        <taxon>Araliaceae</taxon>
        <taxon>Panax</taxon>
    </lineage>
</organism>
<accession>A9LIX3</accession>
<dbReference type="EMBL" id="EU139303">
    <property type="protein sequence ID" value="ABX26259.1"/>
    <property type="molecule type" value="mRNA"/>
</dbReference>
<protein>
    <submittedName>
        <fullName evidence="1">Uncharacterized protein</fullName>
    </submittedName>
</protein>
<sequence length="153" mass="16784">MVLQSETFPGGYQQQSYLQDGYYSTGYGHGPNMHTGPIPSLSSPHMMPSSCYGQHHHYQPGWHSTSTDYYSHGSNGRMPSSFSGGSSFSHGMPTGGFESSFHGATHSPMGSKVESMKHEYSSYGNGSPSMFHNPMHGVHQSVEWKLKSIEDDD</sequence>
<proteinExistence type="evidence at transcript level"/>
<dbReference type="AlphaFoldDB" id="A9LIX3"/>
<evidence type="ECO:0000313" key="1">
    <source>
        <dbReference type="EMBL" id="ABX26259.1"/>
    </source>
</evidence>